<dbReference type="Pfam" id="PF01112">
    <property type="entry name" value="Asparaginase_2"/>
    <property type="match status" value="2"/>
</dbReference>
<dbReference type="SUPFAM" id="SSF56235">
    <property type="entry name" value="N-terminal nucleophile aminohydrolases (Ntn hydrolases)"/>
    <property type="match status" value="1"/>
</dbReference>
<accession>A0A0D7AG81</accession>
<gene>
    <name evidence="4" type="ORF">FISHEDRAFT_39512</name>
</gene>
<dbReference type="Proteomes" id="UP000054144">
    <property type="component" value="Unassembled WGS sequence"/>
</dbReference>
<organism evidence="4 5">
    <name type="scientific">Fistulina hepatica ATCC 64428</name>
    <dbReference type="NCBI Taxonomy" id="1128425"/>
    <lineage>
        <taxon>Eukaryota</taxon>
        <taxon>Fungi</taxon>
        <taxon>Dikarya</taxon>
        <taxon>Basidiomycota</taxon>
        <taxon>Agaricomycotina</taxon>
        <taxon>Agaricomycetes</taxon>
        <taxon>Agaricomycetidae</taxon>
        <taxon>Agaricales</taxon>
        <taxon>Fistulinaceae</taxon>
        <taxon>Fistulina</taxon>
    </lineage>
</organism>
<dbReference type="PANTHER" id="PTHR10188:SF43">
    <property type="entry name" value="ASPARAGINASE (EUROFUNG)"/>
    <property type="match status" value="1"/>
</dbReference>
<evidence type="ECO:0000313" key="4">
    <source>
        <dbReference type="EMBL" id="KIY50164.1"/>
    </source>
</evidence>
<feature type="binding site" evidence="2">
    <location>
        <begin position="283"/>
        <end position="286"/>
    </location>
    <ligand>
        <name>substrate</name>
    </ligand>
</feature>
<evidence type="ECO:0000313" key="5">
    <source>
        <dbReference type="Proteomes" id="UP000054144"/>
    </source>
</evidence>
<dbReference type="AlphaFoldDB" id="A0A0D7AG81"/>
<sequence>MGNDKSGFHSLFPSQDLSSKFVLVIHGGAGTMQRAGSSPEQRASYNAVLRASLQAGYKVLSNGGDALDATVAAVSVLEDSPLFNAGKGAVFNTAGKNELEASVMVSKPPASHPGLLNSRRAMGVALLTHVKNPCQLAQQLYFSPSLAPHTFLSGTTAETLGASLGIELVEPDYFWTEHRWKEHRRGLGLPEVIEEPPTNEQQFPLLDLNPMGTVGAVALDVNGCIAAVTSTGGRTNKLVGRVGDTPIVGCGFWAEEWEQTGWRRVVRQLTGRSVKRAVGTSGTGNGDYFIRLNTGSEIARRMQYLNESVQDACDYAVEHLRVNGGDGGVVAVDSDGTVAMSLNCAGMYRGVIDMDGTAKTTIFADEELSTN</sequence>
<dbReference type="CDD" id="cd04701">
    <property type="entry name" value="Asparaginase_2"/>
    <property type="match status" value="1"/>
</dbReference>
<dbReference type="Gene3D" id="3.60.20.30">
    <property type="entry name" value="(Glycosyl)asparaginase"/>
    <property type="match status" value="1"/>
</dbReference>
<dbReference type="GO" id="GO:0005737">
    <property type="term" value="C:cytoplasm"/>
    <property type="evidence" value="ECO:0007669"/>
    <property type="project" value="TreeGrafter"/>
</dbReference>
<feature type="site" description="Cleavage; by autolysis" evidence="3">
    <location>
        <begin position="212"/>
        <end position="213"/>
    </location>
</feature>
<keyword evidence="5" id="KW-1185">Reference proteome</keyword>
<dbReference type="GO" id="GO:0016787">
    <property type="term" value="F:hydrolase activity"/>
    <property type="evidence" value="ECO:0007669"/>
    <property type="project" value="InterPro"/>
</dbReference>
<dbReference type="InterPro" id="IPR000246">
    <property type="entry name" value="Peptidase_T2"/>
</dbReference>
<dbReference type="OrthoDB" id="2262349at2759"/>
<evidence type="ECO:0000256" key="2">
    <source>
        <dbReference type="PIRSR" id="PIRSR600246-2"/>
    </source>
</evidence>
<evidence type="ECO:0000256" key="1">
    <source>
        <dbReference type="PIRSR" id="PIRSR600246-1"/>
    </source>
</evidence>
<dbReference type="PANTHER" id="PTHR10188">
    <property type="entry name" value="L-ASPARAGINASE"/>
    <property type="match status" value="1"/>
</dbReference>
<reference evidence="4 5" key="1">
    <citation type="journal article" date="2015" name="Fungal Genet. Biol.">
        <title>Evolution of novel wood decay mechanisms in Agaricales revealed by the genome sequences of Fistulina hepatica and Cylindrobasidium torrendii.</title>
        <authorList>
            <person name="Floudas D."/>
            <person name="Held B.W."/>
            <person name="Riley R."/>
            <person name="Nagy L.G."/>
            <person name="Koehler G."/>
            <person name="Ransdell A.S."/>
            <person name="Younus H."/>
            <person name="Chow J."/>
            <person name="Chiniquy J."/>
            <person name="Lipzen A."/>
            <person name="Tritt A."/>
            <person name="Sun H."/>
            <person name="Haridas S."/>
            <person name="LaButti K."/>
            <person name="Ohm R.A."/>
            <person name="Kues U."/>
            <person name="Blanchette R.A."/>
            <person name="Grigoriev I.V."/>
            <person name="Minto R.E."/>
            <person name="Hibbett D.S."/>
        </authorList>
    </citation>
    <scope>NUCLEOTIDE SEQUENCE [LARGE SCALE GENOMIC DNA]</scope>
    <source>
        <strain evidence="4 5">ATCC 64428</strain>
    </source>
</reference>
<evidence type="ECO:0000256" key="3">
    <source>
        <dbReference type="PIRSR" id="PIRSR600246-3"/>
    </source>
</evidence>
<protein>
    <submittedName>
        <fullName evidence="4">Asparaginase</fullName>
    </submittedName>
</protein>
<feature type="binding site" evidence="2">
    <location>
        <begin position="241"/>
        <end position="244"/>
    </location>
    <ligand>
        <name>substrate</name>
    </ligand>
</feature>
<dbReference type="InterPro" id="IPR029055">
    <property type="entry name" value="Ntn_hydrolases_N"/>
</dbReference>
<dbReference type="EMBL" id="KN881676">
    <property type="protein sequence ID" value="KIY50164.1"/>
    <property type="molecule type" value="Genomic_DNA"/>
</dbReference>
<name>A0A0D7AG81_9AGAR</name>
<proteinExistence type="predicted"/>
<feature type="active site" description="Nucleophile" evidence="1">
    <location>
        <position position="213"/>
    </location>
</feature>